<evidence type="ECO:0000313" key="2">
    <source>
        <dbReference type="Proteomes" id="UP000076720"/>
    </source>
</evidence>
<reference evidence="2" key="1">
    <citation type="submission" date="2015-10" db="EMBL/GenBank/DDBJ databases">
        <title>Complete genome sequence of Streptomyces ambofaciens DSM 40697.</title>
        <authorList>
            <person name="Thibessard A."/>
            <person name="Leblond P."/>
        </authorList>
    </citation>
    <scope>NUCLEOTIDE SEQUENCE [LARGE SCALE GENOMIC DNA]</scope>
    <source>
        <strain evidence="2">DSM 40697</strain>
    </source>
</reference>
<reference evidence="1 2" key="2">
    <citation type="journal article" date="2016" name="Genome Announc.">
        <title>Complete Genome Sequence of Streptomyces ambofaciens DSM 40697, a Paradigm for Genome Plasticity Studies.</title>
        <authorList>
            <person name="Thibessard A."/>
            <person name="Leblond P."/>
        </authorList>
    </citation>
    <scope>NUCLEOTIDE SEQUENCE [LARGE SCALE GENOMIC DNA]</scope>
    <source>
        <strain evidence="1 2">DSM 40697</strain>
    </source>
</reference>
<protein>
    <submittedName>
        <fullName evidence="1">Uncharacterized protein</fullName>
    </submittedName>
</protein>
<accession>A0ABN4P2E3</accession>
<gene>
    <name evidence="1" type="ORF">SAM40697_0280</name>
</gene>
<evidence type="ECO:0000313" key="1">
    <source>
        <dbReference type="EMBL" id="ANB04243.1"/>
    </source>
</evidence>
<dbReference type="Proteomes" id="UP000076720">
    <property type="component" value="Chromosome"/>
</dbReference>
<sequence>MAPTGLLASASSLCVRCQFRGRPAPAGPCLGLSDTIVHRLQHRLSGAVQEVDAVRDVMRTFVARY</sequence>
<organism evidence="1 2">
    <name type="scientific">Streptomyces ambofaciens</name>
    <dbReference type="NCBI Taxonomy" id="1889"/>
    <lineage>
        <taxon>Bacteria</taxon>
        <taxon>Bacillati</taxon>
        <taxon>Actinomycetota</taxon>
        <taxon>Actinomycetes</taxon>
        <taxon>Kitasatosporales</taxon>
        <taxon>Streptomycetaceae</taxon>
        <taxon>Streptomyces</taxon>
    </lineage>
</organism>
<proteinExistence type="predicted"/>
<dbReference type="EMBL" id="CP012949">
    <property type="protein sequence ID" value="ANB04243.1"/>
    <property type="molecule type" value="Genomic_DNA"/>
</dbReference>
<name>A0ABN4P2E3_STRAM</name>
<keyword evidence="2" id="KW-1185">Reference proteome</keyword>